<dbReference type="Proteomes" id="UP000517252">
    <property type="component" value="Unassembled WGS sequence"/>
</dbReference>
<evidence type="ECO:0000256" key="5">
    <source>
        <dbReference type="ARBA" id="ARBA00022807"/>
    </source>
</evidence>
<dbReference type="OrthoDB" id="407146at2759"/>
<evidence type="ECO:0000256" key="3">
    <source>
        <dbReference type="ARBA" id="ARBA00022670"/>
    </source>
</evidence>
<protein>
    <submittedName>
        <fullName evidence="6">Pyroglutamyl-peptidase 1</fullName>
    </submittedName>
</protein>
<gene>
    <name evidence="6" type="ORF">TASIC1_0001063400</name>
</gene>
<name>A0A6V8QK04_TRIAP</name>
<dbReference type="GO" id="GO:0006508">
    <property type="term" value="P:proteolysis"/>
    <property type="evidence" value="ECO:0007669"/>
    <property type="project" value="UniProtKB-KW"/>
</dbReference>
<sequence length="242" mass="27676">MGSQVQDEFTVLVTGFQPFRAEYPVNPSWEIAKSLPEYLPALRAKDPNSQYAVNTPPVRIVVHPEPIRVSYKSVREMVPSFWEETYAGRKIDLVIHIGMAGPRPMYQIESRGYRTGYKSLDVDGKHLDALEGERGEDWIWHGLPDTLRTDLNLQDIWERWQQHSSIDADLRISDDAGRYLCDFIYYSSLATCYKQNKPRKVLFFHVPADPAQGMLKQGQELAVNLIRAIVESEVAARDHDAA</sequence>
<keyword evidence="2" id="KW-0963">Cytoplasm</keyword>
<reference evidence="6 7" key="1">
    <citation type="submission" date="2020-07" db="EMBL/GenBank/DDBJ databases">
        <title>Trichoderma asperellum IC-1 whole genome shotgun sequence.</title>
        <authorList>
            <person name="Kanamasa S."/>
            <person name="Takahashi H."/>
        </authorList>
    </citation>
    <scope>NUCLEOTIDE SEQUENCE [LARGE SCALE GENOMIC DNA]</scope>
    <source>
        <strain evidence="6 7">IC-1</strain>
    </source>
</reference>
<dbReference type="PANTHER" id="PTHR23402:SF1">
    <property type="entry name" value="PYROGLUTAMYL-PEPTIDASE I"/>
    <property type="match status" value="1"/>
</dbReference>
<dbReference type="InterPro" id="IPR036440">
    <property type="entry name" value="Peptidase_C15-like_sf"/>
</dbReference>
<evidence type="ECO:0000313" key="6">
    <source>
        <dbReference type="EMBL" id="GFP52482.1"/>
    </source>
</evidence>
<dbReference type="AlphaFoldDB" id="A0A6V8QK04"/>
<dbReference type="Gene3D" id="3.40.630.20">
    <property type="entry name" value="Peptidase C15, pyroglutamyl peptidase I-like"/>
    <property type="match status" value="1"/>
</dbReference>
<keyword evidence="4" id="KW-0378">Hydrolase</keyword>
<dbReference type="InterPro" id="IPR000816">
    <property type="entry name" value="Peptidase_C15"/>
</dbReference>
<comment type="caution">
    <text evidence="6">The sequence shown here is derived from an EMBL/GenBank/DDBJ whole genome shotgun (WGS) entry which is preliminary data.</text>
</comment>
<dbReference type="SUPFAM" id="SSF53182">
    <property type="entry name" value="Pyrrolidone carboxyl peptidase (pyroglutamate aminopeptidase)"/>
    <property type="match status" value="1"/>
</dbReference>
<keyword evidence="3" id="KW-0645">Protease</keyword>
<evidence type="ECO:0000256" key="1">
    <source>
        <dbReference type="ARBA" id="ARBA00006641"/>
    </source>
</evidence>
<dbReference type="GO" id="GO:0016920">
    <property type="term" value="F:pyroglutamyl-peptidase activity"/>
    <property type="evidence" value="ECO:0007669"/>
    <property type="project" value="InterPro"/>
</dbReference>
<accession>A0A6V8QK04</accession>
<evidence type="ECO:0000256" key="2">
    <source>
        <dbReference type="ARBA" id="ARBA00022490"/>
    </source>
</evidence>
<evidence type="ECO:0000313" key="7">
    <source>
        <dbReference type="Proteomes" id="UP000517252"/>
    </source>
</evidence>
<dbReference type="CDD" id="cd00501">
    <property type="entry name" value="Peptidase_C15"/>
    <property type="match status" value="1"/>
</dbReference>
<organism evidence="6 7">
    <name type="scientific">Trichoderma asperellum</name>
    <name type="common">Filamentous fungus</name>
    <dbReference type="NCBI Taxonomy" id="101201"/>
    <lineage>
        <taxon>Eukaryota</taxon>
        <taxon>Fungi</taxon>
        <taxon>Dikarya</taxon>
        <taxon>Ascomycota</taxon>
        <taxon>Pezizomycotina</taxon>
        <taxon>Sordariomycetes</taxon>
        <taxon>Hypocreomycetidae</taxon>
        <taxon>Hypocreales</taxon>
        <taxon>Hypocreaceae</taxon>
        <taxon>Trichoderma</taxon>
    </lineage>
</organism>
<keyword evidence="5" id="KW-0788">Thiol protease</keyword>
<dbReference type="InterPro" id="IPR016125">
    <property type="entry name" value="Peptidase_C15-like"/>
</dbReference>
<evidence type="ECO:0000256" key="4">
    <source>
        <dbReference type="ARBA" id="ARBA00022801"/>
    </source>
</evidence>
<dbReference type="Pfam" id="PF01470">
    <property type="entry name" value="Peptidase_C15"/>
    <property type="match status" value="1"/>
</dbReference>
<comment type="similarity">
    <text evidence="1">Belongs to the peptidase C15 family.</text>
</comment>
<dbReference type="EMBL" id="BLZH01000001">
    <property type="protein sequence ID" value="GFP52482.1"/>
    <property type="molecule type" value="Genomic_DNA"/>
</dbReference>
<proteinExistence type="inferred from homology"/>
<dbReference type="GO" id="GO:0005829">
    <property type="term" value="C:cytosol"/>
    <property type="evidence" value="ECO:0007669"/>
    <property type="project" value="InterPro"/>
</dbReference>
<dbReference type="PANTHER" id="PTHR23402">
    <property type="entry name" value="PROTEASE FAMILY C15 PYROGLUTAMYL-PEPTIDASE I-RELATED"/>
    <property type="match status" value="1"/>
</dbReference>